<name>A0A7C4RSA5_9BACT</name>
<dbReference type="AlphaFoldDB" id="A0A7C4RSA5"/>
<dbReference type="Pfam" id="PF03787">
    <property type="entry name" value="RAMPs"/>
    <property type="match status" value="1"/>
</dbReference>
<dbReference type="InterPro" id="IPR052216">
    <property type="entry name" value="CRISPR_Csm3_endoribonuclease"/>
</dbReference>
<feature type="domain" description="CRISPR type III-associated protein" evidence="2">
    <location>
        <begin position="43"/>
        <end position="250"/>
    </location>
</feature>
<reference evidence="3" key="1">
    <citation type="journal article" date="2020" name="mSystems">
        <title>Genome- and Community-Level Interaction Insights into Carbon Utilization and Element Cycling Functions of Hydrothermarchaeota in Hydrothermal Sediment.</title>
        <authorList>
            <person name="Zhou Z."/>
            <person name="Liu Y."/>
            <person name="Xu W."/>
            <person name="Pan J."/>
            <person name="Luo Z.H."/>
            <person name="Li M."/>
        </authorList>
    </citation>
    <scope>NUCLEOTIDE SEQUENCE [LARGE SCALE GENOMIC DNA]</scope>
    <source>
        <strain evidence="3">SpSt-477</strain>
    </source>
</reference>
<keyword evidence="1" id="KW-0051">Antiviral defense</keyword>
<dbReference type="InterPro" id="IPR005537">
    <property type="entry name" value="RAMP_III_fam"/>
</dbReference>
<dbReference type="PANTHER" id="PTHR35579:SF3">
    <property type="entry name" value="CRISPR SYSTEM CMS ENDORIBONUCLEASE CSM3"/>
    <property type="match status" value="1"/>
</dbReference>
<accession>A0A7C4RSA5</accession>
<sequence length="373" mass="42952">MDMPLNEPFWNPYRLVPAKEVRDRQPPKTHERFDGHCGIISCTLENLTPLFIWNSRPETDRNFLKRNGSFVIPGSSLKGMFRSLAELVGGGCFSVSSKRGMNNSPPTPVPKEMAKCDDIHRLCITCRMFGAMEEKANARVHMGKVGISDAIWQGPPNARCQPFEVYLSGCGVRHEPFYRSPHTGQLDGKSRKLYFHQPMHQTSIQSIPAQIRKQAWRVHALPAGQQFRFEVQFTNLTDSELSLLLYIIALEKTVDVRIDHSIRLRGPMRHKIGNAKPLGMGSCAIHIERLTYLAPPQERFSALRHTSRHILEKDSLKKEIEIRIQPYVTDRSPTMEGVRKMMVWDELDKRIFRYPDYTWFQNSDNKKVPLKNL</sequence>
<dbReference type="PANTHER" id="PTHR35579">
    <property type="entry name" value="CRISPR SYSTEM CMS ENDORIBONUCLEASE CSM3"/>
    <property type="match status" value="1"/>
</dbReference>
<comment type="caution">
    <text evidence="3">The sequence shown here is derived from an EMBL/GenBank/DDBJ whole genome shotgun (WGS) entry which is preliminary data.</text>
</comment>
<proteinExistence type="predicted"/>
<evidence type="ECO:0000259" key="2">
    <source>
        <dbReference type="Pfam" id="PF03787"/>
    </source>
</evidence>
<organism evidence="3">
    <name type="scientific">Desulfatirhabdium butyrativorans</name>
    <dbReference type="NCBI Taxonomy" id="340467"/>
    <lineage>
        <taxon>Bacteria</taxon>
        <taxon>Pseudomonadati</taxon>
        <taxon>Thermodesulfobacteriota</taxon>
        <taxon>Desulfobacteria</taxon>
        <taxon>Desulfobacterales</taxon>
        <taxon>Desulfatirhabdiaceae</taxon>
        <taxon>Desulfatirhabdium</taxon>
    </lineage>
</organism>
<protein>
    <recommendedName>
        <fullName evidence="2">CRISPR type III-associated protein domain-containing protein</fullName>
    </recommendedName>
</protein>
<evidence type="ECO:0000256" key="1">
    <source>
        <dbReference type="ARBA" id="ARBA00023118"/>
    </source>
</evidence>
<dbReference type="CDD" id="cd09726">
    <property type="entry name" value="RAMP_I_III"/>
    <property type="match status" value="1"/>
</dbReference>
<evidence type="ECO:0000313" key="3">
    <source>
        <dbReference type="EMBL" id="HGU31917.1"/>
    </source>
</evidence>
<dbReference type="EMBL" id="DSUH01000074">
    <property type="protein sequence ID" value="HGU31917.1"/>
    <property type="molecule type" value="Genomic_DNA"/>
</dbReference>
<dbReference type="GO" id="GO:0051607">
    <property type="term" value="P:defense response to virus"/>
    <property type="evidence" value="ECO:0007669"/>
    <property type="project" value="UniProtKB-KW"/>
</dbReference>
<gene>
    <name evidence="3" type="ORF">ENS29_03560</name>
</gene>